<feature type="transmembrane region" description="Helical" evidence="2">
    <location>
        <begin position="173"/>
        <end position="196"/>
    </location>
</feature>
<dbReference type="Proteomes" id="UP001470023">
    <property type="component" value="Unassembled WGS sequence"/>
</dbReference>
<comment type="caution">
    <text evidence="3">The sequence shown here is derived from an EMBL/GenBank/DDBJ whole genome shotgun (WGS) entry which is preliminary data.</text>
</comment>
<feature type="compositionally biased region" description="Gly residues" evidence="1">
    <location>
        <begin position="280"/>
        <end position="289"/>
    </location>
</feature>
<keyword evidence="2" id="KW-1133">Transmembrane helix</keyword>
<gene>
    <name evidence="3" type="ORF">ABT272_28870</name>
</gene>
<feature type="compositionally biased region" description="Gly residues" evidence="1">
    <location>
        <begin position="387"/>
        <end position="398"/>
    </location>
</feature>
<feature type="transmembrane region" description="Helical" evidence="2">
    <location>
        <begin position="91"/>
        <end position="112"/>
    </location>
</feature>
<keyword evidence="2" id="KW-0812">Transmembrane</keyword>
<protein>
    <recommendedName>
        <fullName evidence="5">Integral membrane protein</fullName>
    </recommendedName>
</protein>
<dbReference type="RefSeq" id="WP_352064744.1">
    <property type="nucleotide sequence ID" value="NZ_JBEPAZ010000031.1"/>
</dbReference>
<feature type="transmembrane region" description="Helical" evidence="2">
    <location>
        <begin position="208"/>
        <end position="228"/>
    </location>
</feature>
<feature type="compositionally biased region" description="Pro residues" evidence="1">
    <location>
        <begin position="404"/>
        <end position="445"/>
    </location>
</feature>
<evidence type="ECO:0000313" key="3">
    <source>
        <dbReference type="EMBL" id="MER6431707.1"/>
    </source>
</evidence>
<name>A0ABV1UDR4_9ACTN</name>
<feature type="transmembrane region" description="Helical" evidence="2">
    <location>
        <begin position="119"/>
        <end position="138"/>
    </location>
</feature>
<feature type="transmembrane region" description="Helical" evidence="2">
    <location>
        <begin position="56"/>
        <end position="79"/>
    </location>
</feature>
<accession>A0ABV1UDR4</accession>
<feature type="transmembrane region" description="Helical" evidence="2">
    <location>
        <begin position="18"/>
        <end position="36"/>
    </location>
</feature>
<feature type="compositionally biased region" description="Gly residues" evidence="1">
    <location>
        <begin position="331"/>
        <end position="371"/>
    </location>
</feature>
<feature type="transmembrane region" description="Helical" evidence="2">
    <location>
        <begin position="144"/>
        <end position="161"/>
    </location>
</feature>
<feature type="region of interest" description="Disordered" evidence="1">
    <location>
        <begin position="262"/>
        <end position="293"/>
    </location>
</feature>
<evidence type="ECO:0008006" key="5">
    <source>
        <dbReference type="Google" id="ProtNLM"/>
    </source>
</evidence>
<feature type="region of interest" description="Disordered" evidence="1">
    <location>
        <begin position="325"/>
        <end position="445"/>
    </location>
</feature>
<evidence type="ECO:0000313" key="4">
    <source>
        <dbReference type="Proteomes" id="UP001470023"/>
    </source>
</evidence>
<keyword evidence="2" id="KW-0472">Membrane</keyword>
<sequence length="445" mass="44643">MVVFGTAVDWSNPGFLRFYGQVFALASALTAMMWLVSVVKRAVRGVPLGQAVTENIGYLLLSVVVTAFAPLAVCYVVGLVDSAAEALLGEYILEMFVGGALIFAFLGLIIGVTGGFGAIIAIPIALMLILAVFGLWVMLVVRSAMILLGLVFGPLVFSGLVDKDLWGHTRKWAGIMGGIIASKFGMYLALGLAGAILDGATDIHKVTFPQAVGGCITFLALLFLALLMPFQVAKWLPFVGDELQAQHQAKSEAGQRAKSFLGQAAQKKDGAMQARAQKSGPGGGSGPAAGGKALETAAGPAVAGAQMAREQLDNVRDQVVQAAEDGANNGASGGQGDGSAGSAGRQGGGTGKGGASGNGNRPRGGSGGSSGGTRRPAPPPTPRSGSRAGGGSGGGSRAGDGSAPAPPPTPRSARQAPPPSPSPPPSGDQAPPPPSPAQAPLPPDR</sequence>
<keyword evidence="4" id="KW-1185">Reference proteome</keyword>
<reference evidence="3 4" key="1">
    <citation type="submission" date="2024-06" db="EMBL/GenBank/DDBJ databases">
        <title>The Natural Products Discovery Center: Release of the First 8490 Sequenced Strains for Exploring Actinobacteria Biosynthetic Diversity.</title>
        <authorList>
            <person name="Kalkreuter E."/>
            <person name="Kautsar S.A."/>
            <person name="Yang D."/>
            <person name="Bader C.D."/>
            <person name="Teijaro C.N."/>
            <person name="Fluegel L."/>
            <person name="Davis C.M."/>
            <person name="Simpson J.R."/>
            <person name="Lauterbach L."/>
            <person name="Steele A.D."/>
            <person name="Gui C."/>
            <person name="Meng S."/>
            <person name="Li G."/>
            <person name="Viehrig K."/>
            <person name="Ye F."/>
            <person name="Su P."/>
            <person name="Kiefer A.F."/>
            <person name="Nichols A."/>
            <person name="Cepeda A.J."/>
            <person name="Yan W."/>
            <person name="Fan B."/>
            <person name="Jiang Y."/>
            <person name="Adhikari A."/>
            <person name="Zheng C.-J."/>
            <person name="Schuster L."/>
            <person name="Cowan T.M."/>
            <person name="Smanski M.J."/>
            <person name="Chevrette M.G."/>
            <person name="De Carvalho L.P.S."/>
            <person name="Shen B."/>
        </authorList>
    </citation>
    <scope>NUCLEOTIDE SEQUENCE [LARGE SCALE GENOMIC DNA]</scope>
    <source>
        <strain evidence="3 4">NPDC001166</strain>
    </source>
</reference>
<evidence type="ECO:0000256" key="1">
    <source>
        <dbReference type="SAM" id="MobiDB-lite"/>
    </source>
</evidence>
<proteinExistence type="predicted"/>
<evidence type="ECO:0000256" key="2">
    <source>
        <dbReference type="SAM" id="Phobius"/>
    </source>
</evidence>
<organism evidence="3 4">
    <name type="scientific">Streptomyces sp. 900105245</name>
    <dbReference type="NCBI Taxonomy" id="3154379"/>
    <lineage>
        <taxon>Bacteria</taxon>
        <taxon>Bacillati</taxon>
        <taxon>Actinomycetota</taxon>
        <taxon>Actinomycetes</taxon>
        <taxon>Kitasatosporales</taxon>
        <taxon>Streptomycetaceae</taxon>
        <taxon>Streptomyces</taxon>
    </lineage>
</organism>
<dbReference type="EMBL" id="JBEPAZ010000031">
    <property type="protein sequence ID" value="MER6431707.1"/>
    <property type="molecule type" value="Genomic_DNA"/>
</dbReference>